<feature type="transmembrane region" description="Helical" evidence="1">
    <location>
        <begin position="44"/>
        <end position="62"/>
    </location>
</feature>
<keyword evidence="3" id="KW-1185">Reference proteome</keyword>
<gene>
    <name evidence="2" type="ORF">SAMN06265374_0048</name>
</gene>
<dbReference type="EMBL" id="FXTT01000011">
    <property type="protein sequence ID" value="SMP37300.1"/>
    <property type="molecule type" value="Genomic_DNA"/>
</dbReference>
<evidence type="ECO:0000313" key="3">
    <source>
        <dbReference type="Proteomes" id="UP001157914"/>
    </source>
</evidence>
<comment type="caution">
    <text evidence="2">The sequence shown here is derived from an EMBL/GenBank/DDBJ whole genome shotgun (WGS) entry which is preliminary data.</text>
</comment>
<reference evidence="2 3" key="1">
    <citation type="submission" date="2017-05" db="EMBL/GenBank/DDBJ databases">
        <authorList>
            <person name="Varghese N."/>
            <person name="Submissions S."/>
        </authorList>
    </citation>
    <scope>NUCLEOTIDE SEQUENCE [LARGE SCALE GENOMIC DNA]</scope>
    <source>
        <strain evidence="2 3">DSM 15949</strain>
    </source>
</reference>
<name>A0ABY1PQN0_9HYPH</name>
<proteinExistence type="predicted"/>
<evidence type="ECO:0000313" key="2">
    <source>
        <dbReference type="EMBL" id="SMP37300.1"/>
    </source>
</evidence>
<protein>
    <submittedName>
        <fullName evidence="2">Uncharacterized protein</fullName>
    </submittedName>
</protein>
<keyword evidence="1" id="KW-1133">Transmembrane helix</keyword>
<dbReference type="RefSeq" id="WP_155189372.1">
    <property type="nucleotide sequence ID" value="NZ_BAAAEA010000008.1"/>
</dbReference>
<keyword evidence="1" id="KW-0812">Transmembrane</keyword>
<evidence type="ECO:0000256" key="1">
    <source>
        <dbReference type="SAM" id="Phobius"/>
    </source>
</evidence>
<dbReference type="Proteomes" id="UP001157914">
    <property type="component" value="Unassembled WGS sequence"/>
</dbReference>
<feature type="transmembrane region" description="Helical" evidence="1">
    <location>
        <begin position="6"/>
        <end position="32"/>
    </location>
</feature>
<accession>A0ABY1PQN0</accession>
<keyword evidence="1" id="KW-0472">Membrane</keyword>
<feature type="transmembrane region" description="Helical" evidence="1">
    <location>
        <begin position="74"/>
        <end position="97"/>
    </location>
</feature>
<sequence>MNSLVSLILLGIAAGIIGAVLNALICYLVVALFKRFLGETIGKIVLYLAYGYVLFPLLVFMIPVFDKDFWKAFVIAPLLILFSVAMVVGSISAVFILRFFSRRDILGLATRSDRVVHSSK</sequence>
<organism evidence="2 3">
    <name type="scientific">Roseibium denhamense</name>
    <dbReference type="NCBI Taxonomy" id="76305"/>
    <lineage>
        <taxon>Bacteria</taxon>
        <taxon>Pseudomonadati</taxon>
        <taxon>Pseudomonadota</taxon>
        <taxon>Alphaproteobacteria</taxon>
        <taxon>Hyphomicrobiales</taxon>
        <taxon>Stappiaceae</taxon>
        <taxon>Roseibium</taxon>
    </lineage>
</organism>